<protein>
    <submittedName>
        <fullName evidence="6">Uncharacterized protein</fullName>
    </submittedName>
</protein>
<dbReference type="Proteomes" id="UP000245884">
    <property type="component" value="Unassembled WGS sequence"/>
</dbReference>
<feature type="region of interest" description="Disordered" evidence="5">
    <location>
        <begin position="357"/>
        <end position="419"/>
    </location>
</feature>
<dbReference type="InterPro" id="IPR019363">
    <property type="entry name" value="LDAH"/>
</dbReference>
<sequence length="628" mass="65973">MATTPQPLSGSLSLPLHTSFQSSSALWWPCPANKRPKVFLLFIPGNPGLSSYYIPYLDAIHSSEGLEGQVEILAVSHRGHSKLPASAEAAAWEEAKQSKGPAAKGTGTTLHDQIEQKVDAVKAIRQLYPEGPEDPQRVKLVLVGHSVGAYISLRVLERLGDQVDGVQLLFPTVIHIARTPKARSLPLQLVTSPLAQALVLPLPLFILSLLPTLLLATILRLLTGLDARAGSPGLSSTLDLITTPRALLSAAQMASDEFRLIRGLDPKIRQAVSALEARGGTCRAYWSRGDDDAWAPAASRRDLEKELGLSRVGVPPDVALPLVAADGSAEGSGRRSRASLLRSRTLQIGGTLTRAAGRKLAGAARRTGGQGHRKSGSKGGSIGGSSSYAQVAAKEMPATPTKSGGGGRPTSSGNGAGKSTALEDLFSATGTKEAHASSYVTSPGSVTSPTQQRQRIIPLTPSSPQTSLKGPILASSPQQERHNPTMAGGANPEDEALKQRRMSSLSRARARRSIDGTITLELPKGQDWSFLANAAAAANDGAGSAIEESDGDATDVESVKAVGKLSAALSLGVGKESEGPRATSTVCKVGMPHAFCLRHGVEMGRISSWWVQRDFLPLAEVKQEEGEK</sequence>
<dbReference type="InterPro" id="IPR029058">
    <property type="entry name" value="AB_hydrolase_fold"/>
</dbReference>
<keyword evidence="7" id="KW-1185">Reference proteome</keyword>
<evidence type="ECO:0000256" key="5">
    <source>
        <dbReference type="SAM" id="MobiDB-lite"/>
    </source>
</evidence>
<evidence type="ECO:0000256" key="4">
    <source>
        <dbReference type="ARBA" id="ARBA00022801"/>
    </source>
</evidence>
<feature type="compositionally biased region" description="Low complexity" evidence="5">
    <location>
        <begin position="357"/>
        <end position="367"/>
    </location>
</feature>
<organism evidence="6 7">
    <name type="scientific">Jaminaea rosea</name>
    <dbReference type="NCBI Taxonomy" id="1569628"/>
    <lineage>
        <taxon>Eukaryota</taxon>
        <taxon>Fungi</taxon>
        <taxon>Dikarya</taxon>
        <taxon>Basidiomycota</taxon>
        <taxon>Ustilaginomycotina</taxon>
        <taxon>Exobasidiomycetes</taxon>
        <taxon>Microstromatales</taxon>
        <taxon>Microstromatales incertae sedis</taxon>
        <taxon>Jaminaea</taxon>
    </lineage>
</organism>
<accession>A0A316UPC0</accession>
<comment type="subcellular location">
    <subcellularLocation>
        <location evidence="1">Lipid droplet</location>
    </subcellularLocation>
</comment>
<dbReference type="Pfam" id="PF10230">
    <property type="entry name" value="LIDHydrolase"/>
    <property type="match status" value="1"/>
</dbReference>
<dbReference type="EMBL" id="KZ819669">
    <property type="protein sequence ID" value="PWN27146.1"/>
    <property type="molecule type" value="Genomic_DNA"/>
</dbReference>
<reference evidence="6 7" key="1">
    <citation type="journal article" date="2018" name="Mol. Biol. Evol.">
        <title>Broad Genomic Sampling Reveals a Smut Pathogenic Ancestry of the Fungal Clade Ustilaginomycotina.</title>
        <authorList>
            <person name="Kijpornyongpan T."/>
            <person name="Mondo S.J."/>
            <person name="Barry K."/>
            <person name="Sandor L."/>
            <person name="Lee J."/>
            <person name="Lipzen A."/>
            <person name="Pangilinan J."/>
            <person name="LaButti K."/>
            <person name="Hainaut M."/>
            <person name="Henrissat B."/>
            <person name="Grigoriev I.V."/>
            <person name="Spatafora J.W."/>
            <person name="Aime M.C."/>
        </authorList>
    </citation>
    <scope>NUCLEOTIDE SEQUENCE [LARGE SCALE GENOMIC DNA]</scope>
    <source>
        <strain evidence="6 7">MCA 5214</strain>
    </source>
</reference>
<feature type="region of interest" description="Disordered" evidence="5">
    <location>
        <begin position="434"/>
        <end position="496"/>
    </location>
</feature>
<feature type="compositionally biased region" description="Polar residues" evidence="5">
    <location>
        <begin position="438"/>
        <end position="468"/>
    </location>
</feature>
<dbReference type="SUPFAM" id="SSF53474">
    <property type="entry name" value="alpha/beta-Hydrolases"/>
    <property type="match status" value="1"/>
</dbReference>
<evidence type="ECO:0000256" key="2">
    <source>
        <dbReference type="ARBA" id="ARBA00008300"/>
    </source>
</evidence>
<evidence type="ECO:0000256" key="3">
    <source>
        <dbReference type="ARBA" id="ARBA00022677"/>
    </source>
</evidence>
<keyword evidence="3" id="KW-0551">Lipid droplet</keyword>
<dbReference type="AlphaFoldDB" id="A0A316UPC0"/>
<evidence type="ECO:0000313" key="6">
    <source>
        <dbReference type="EMBL" id="PWN27146.1"/>
    </source>
</evidence>
<proteinExistence type="inferred from homology"/>
<dbReference type="PANTHER" id="PTHR13390">
    <property type="entry name" value="LIPASE"/>
    <property type="match status" value="1"/>
</dbReference>
<dbReference type="GeneID" id="37028177"/>
<dbReference type="RefSeq" id="XP_025361758.1">
    <property type="nucleotide sequence ID" value="XM_025506354.1"/>
</dbReference>
<evidence type="ECO:0000313" key="7">
    <source>
        <dbReference type="Proteomes" id="UP000245884"/>
    </source>
</evidence>
<comment type="similarity">
    <text evidence="2">Belongs to the AB hydrolase superfamily. LDAH family.</text>
</comment>
<dbReference type="STRING" id="1569628.A0A316UPC0"/>
<dbReference type="GO" id="GO:0019915">
    <property type="term" value="P:lipid storage"/>
    <property type="evidence" value="ECO:0007669"/>
    <property type="project" value="InterPro"/>
</dbReference>
<dbReference type="GO" id="GO:0016298">
    <property type="term" value="F:lipase activity"/>
    <property type="evidence" value="ECO:0007669"/>
    <property type="project" value="InterPro"/>
</dbReference>
<dbReference type="GO" id="GO:0005811">
    <property type="term" value="C:lipid droplet"/>
    <property type="evidence" value="ECO:0007669"/>
    <property type="project" value="UniProtKB-SubCell"/>
</dbReference>
<dbReference type="PANTHER" id="PTHR13390:SF0">
    <property type="entry name" value="LIPID DROPLET-ASSOCIATED HYDROLASE"/>
    <property type="match status" value="1"/>
</dbReference>
<dbReference type="Gene3D" id="3.40.50.1820">
    <property type="entry name" value="alpha/beta hydrolase"/>
    <property type="match status" value="1"/>
</dbReference>
<dbReference type="OrthoDB" id="448051at2759"/>
<evidence type="ECO:0000256" key="1">
    <source>
        <dbReference type="ARBA" id="ARBA00004502"/>
    </source>
</evidence>
<name>A0A316UPC0_9BASI</name>
<keyword evidence="4" id="KW-0378">Hydrolase</keyword>
<gene>
    <name evidence="6" type="ORF">BDZ90DRAFT_232702</name>
</gene>